<proteinExistence type="inferred from homology"/>
<dbReference type="Pfam" id="PF01232">
    <property type="entry name" value="Mannitol_dh"/>
    <property type="match status" value="1"/>
</dbReference>
<comment type="similarity">
    <text evidence="1">Belongs to the mannitol dehydrogenase family.</text>
</comment>
<dbReference type="SUPFAM" id="SSF51735">
    <property type="entry name" value="NAD(P)-binding Rossmann-fold domains"/>
    <property type="match status" value="1"/>
</dbReference>
<dbReference type="PROSITE" id="PS00974">
    <property type="entry name" value="MANNITOL_DHGENASE"/>
    <property type="match status" value="1"/>
</dbReference>
<protein>
    <recommendedName>
        <fullName evidence="3">Mannitol-1-phosphate 5-dehydrogenase</fullName>
        <ecNumber evidence="2">1.1.1.17</ecNumber>
    </recommendedName>
</protein>
<feature type="domain" description="Mannitol dehydrogenase C-terminal" evidence="8">
    <location>
        <begin position="138"/>
        <end position="319"/>
    </location>
</feature>
<dbReference type="Gene3D" id="1.10.1040.10">
    <property type="entry name" value="N-(1-d-carboxylethyl)-l-norvaline Dehydrogenase, domain 2"/>
    <property type="match status" value="1"/>
</dbReference>
<evidence type="ECO:0000256" key="1">
    <source>
        <dbReference type="ARBA" id="ARBA00006541"/>
    </source>
</evidence>
<evidence type="ECO:0000313" key="9">
    <source>
        <dbReference type="EMBL" id="MST34991.1"/>
    </source>
</evidence>
<evidence type="ECO:0000256" key="6">
    <source>
        <dbReference type="ARBA" id="ARBA00048615"/>
    </source>
</evidence>
<dbReference type="InterPro" id="IPR023027">
    <property type="entry name" value="Mannitol_DH_CS"/>
</dbReference>
<evidence type="ECO:0000256" key="4">
    <source>
        <dbReference type="ARBA" id="ARBA00023002"/>
    </source>
</evidence>
<dbReference type="PANTHER" id="PTHR43362">
    <property type="entry name" value="MANNITOL DEHYDROGENASE DSF1-RELATED"/>
    <property type="match status" value="1"/>
</dbReference>
<dbReference type="EC" id="1.1.1.17" evidence="2"/>
<dbReference type="EMBL" id="WJHE01001346">
    <property type="protein sequence ID" value="MST34991.1"/>
    <property type="molecule type" value="Genomic_DNA"/>
</dbReference>
<gene>
    <name evidence="9" type="ORF">GHK86_19960</name>
</gene>
<dbReference type="Pfam" id="PF08125">
    <property type="entry name" value="Mannitol_dh_C"/>
    <property type="match status" value="1"/>
</dbReference>
<feature type="non-terminal residue" evidence="9">
    <location>
        <position position="1"/>
    </location>
</feature>
<dbReference type="InterPro" id="IPR000669">
    <property type="entry name" value="Mannitol_DH"/>
</dbReference>
<organism evidence="9 10">
    <name type="scientific">Acidiferrimicrobium australe</name>
    <dbReference type="NCBI Taxonomy" id="2664430"/>
    <lineage>
        <taxon>Bacteria</taxon>
        <taxon>Bacillati</taxon>
        <taxon>Actinomycetota</taxon>
        <taxon>Acidimicrobiia</taxon>
        <taxon>Acidimicrobiales</taxon>
        <taxon>Acidimicrobiaceae</taxon>
        <taxon>Acidiferrimicrobium</taxon>
    </lineage>
</organism>
<dbReference type="InterPro" id="IPR036291">
    <property type="entry name" value="NAD(P)-bd_dom_sf"/>
</dbReference>
<dbReference type="Proteomes" id="UP000437736">
    <property type="component" value="Unassembled WGS sequence"/>
</dbReference>
<dbReference type="InterPro" id="IPR050988">
    <property type="entry name" value="Mannitol_DH/Oxidoreductase"/>
</dbReference>
<feature type="domain" description="Mannitol dehydrogenase N-terminal" evidence="7">
    <location>
        <begin position="10"/>
        <end position="127"/>
    </location>
</feature>
<evidence type="ECO:0000256" key="5">
    <source>
        <dbReference type="ARBA" id="ARBA00023027"/>
    </source>
</evidence>
<evidence type="ECO:0000256" key="2">
    <source>
        <dbReference type="ARBA" id="ARBA00012939"/>
    </source>
</evidence>
<evidence type="ECO:0000256" key="3">
    <source>
        <dbReference type="ARBA" id="ARBA00016219"/>
    </source>
</evidence>
<evidence type="ECO:0000259" key="8">
    <source>
        <dbReference type="Pfam" id="PF08125"/>
    </source>
</evidence>
<keyword evidence="4" id="KW-0560">Oxidoreductase</keyword>
<dbReference type="SUPFAM" id="SSF48179">
    <property type="entry name" value="6-phosphogluconate dehydrogenase C-terminal domain-like"/>
    <property type="match status" value="1"/>
</dbReference>
<comment type="catalytic activity">
    <reaction evidence="6">
        <text>D-mannitol 1-phosphate + NAD(+) = beta-D-fructose 6-phosphate + NADH + H(+)</text>
        <dbReference type="Rhea" id="RHEA:19661"/>
        <dbReference type="ChEBI" id="CHEBI:15378"/>
        <dbReference type="ChEBI" id="CHEBI:57540"/>
        <dbReference type="ChEBI" id="CHEBI:57634"/>
        <dbReference type="ChEBI" id="CHEBI:57945"/>
        <dbReference type="ChEBI" id="CHEBI:61381"/>
        <dbReference type="EC" id="1.1.1.17"/>
    </reaction>
</comment>
<reference evidence="9 10" key="1">
    <citation type="submission" date="2019-11" db="EMBL/GenBank/DDBJ databases">
        <title>Acidiferrimicrobium australis gen. nov., sp. nov., an acidophilic and obligately heterotrophic, member of the Actinobacteria that catalyses dissimilatory oxido- reduction of iron isolated from metal-rich acidic water in Chile.</title>
        <authorList>
            <person name="Gonzalez D."/>
            <person name="Huber K."/>
            <person name="Hedrich S."/>
            <person name="Rojas-Villalobos C."/>
            <person name="Quatrini R."/>
            <person name="Dinamarca M.A."/>
            <person name="Schwarz A."/>
            <person name="Canales C."/>
            <person name="Nancucheo I."/>
        </authorList>
    </citation>
    <scope>NUCLEOTIDE SEQUENCE [LARGE SCALE GENOMIC DNA]</scope>
    <source>
        <strain evidence="9 10">USS-CCA1</strain>
    </source>
</reference>
<comment type="caution">
    <text evidence="9">The sequence shown here is derived from an EMBL/GenBank/DDBJ whole genome shotgun (WGS) entry which is preliminary data.</text>
</comment>
<accession>A0ABW9R075</accession>
<dbReference type="InterPro" id="IPR013118">
    <property type="entry name" value="Mannitol_DH_C"/>
</dbReference>
<dbReference type="Gene3D" id="3.40.50.720">
    <property type="entry name" value="NAD(P)-binding Rossmann-like Domain"/>
    <property type="match status" value="1"/>
</dbReference>
<keyword evidence="10" id="KW-1185">Reference proteome</keyword>
<dbReference type="PANTHER" id="PTHR43362:SF1">
    <property type="entry name" value="MANNITOL DEHYDROGENASE 2-RELATED"/>
    <property type="match status" value="1"/>
</dbReference>
<evidence type="ECO:0000313" key="10">
    <source>
        <dbReference type="Proteomes" id="UP000437736"/>
    </source>
</evidence>
<evidence type="ECO:0000259" key="7">
    <source>
        <dbReference type="Pfam" id="PF01232"/>
    </source>
</evidence>
<name>A0ABW9R075_9ACTN</name>
<dbReference type="InterPro" id="IPR013131">
    <property type="entry name" value="Mannitol_DH_N"/>
</dbReference>
<keyword evidence="5" id="KW-0520">NAD</keyword>
<sequence length="345" mass="37075">LAADLAGRPPRTTVGQLTAGLRARRRAGAGPVTVVSCDNLADNGATVGRLVRDFAARAGDEELLAWMADHVRFPSTMVDRIVPATTDADRAEVAALLGVTDEGTVVAERYCHWVIEDDFAGPRPAWEQAGVVLTADARPWERAKVRLLNGSHSTIAYLGQLAGWALMSEAVRRAPIGEVVRRLMADDVVPTLDPPPPGLDLGGYQDQLLERFANRALPHRTAQVAMDGSQKLPQRLFGTIVDRRRQGAEPLPALLCLAAWMRFIADRRDDSGRPLSVDDPLADDIARRVAGAGTAAAVVDALLGMRAVFDPELADDAVVRDRLGELLHRLRLDGAEATAAFVASV</sequence>
<dbReference type="InterPro" id="IPR008927">
    <property type="entry name" value="6-PGluconate_DH-like_C_sf"/>
</dbReference>
<dbReference type="InterPro" id="IPR013328">
    <property type="entry name" value="6PGD_dom2"/>
</dbReference>
<dbReference type="PRINTS" id="PR00084">
    <property type="entry name" value="MTLDHDRGNASE"/>
</dbReference>